<dbReference type="InterPro" id="IPR058240">
    <property type="entry name" value="rSAM_sf"/>
</dbReference>
<dbReference type="GO" id="GO:0005737">
    <property type="term" value="C:cytoplasm"/>
    <property type="evidence" value="ECO:0007669"/>
    <property type="project" value="TreeGrafter"/>
</dbReference>
<organism evidence="1">
    <name type="scientific">mine drainage metagenome</name>
    <dbReference type="NCBI Taxonomy" id="410659"/>
    <lineage>
        <taxon>unclassified sequences</taxon>
        <taxon>metagenomes</taxon>
        <taxon>ecological metagenomes</taxon>
    </lineage>
</organism>
<sequence>EARAAGFNNINLDLMYALPGQTLDTALDDIEQALALAPTHLSHYQLTLEPGTPFARTPPPLPDGDAAWRMQEAGQARLATGGLRAVRSLGI</sequence>
<dbReference type="PANTHER" id="PTHR13932:SF5">
    <property type="entry name" value="RADICAL S-ADENOSYL METHIONINE DOMAIN-CONTAINING PROTEIN 1, MITOCHONDRIAL"/>
    <property type="match status" value="1"/>
</dbReference>
<feature type="non-terminal residue" evidence="1">
    <location>
        <position position="1"/>
    </location>
</feature>
<gene>
    <name evidence="1" type="ORF">B1A_22142</name>
</gene>
<name>T0Z9K1_9ZZZZ</name>
<dbReference type="PANTHER" id="PTHR13932">
    <property type="entry name" value="COPROPORPHYRINIGEN III OXIDASE"/>
    <property type="match status" value="1"/>
</dbReference>
<dbReference type="GO" id="GO:0051539">
    <property type="term" value="F:4 iron, 4 sulfur cluster binding"/>
    <property type="evidence" value="ECO:0007669"/>
    <property type="project" value="TreeGrafter"/>
</dbReference>
<comment type="caution">
    <text evidence="1">The sequence shown here is derived from an EMBL/GenBank/DDBJ whole genome shotgun (WGS) entry which is preliminary data.</text>
</comment>
<dbReference type="SUPFAM" id="SSF102114">
    <property type="entry name" value="Radical SAM enzymes"/>
    <property type="match status" value="1"/>
</dbReference>
<protein>
    <submittedName>
        <fullName evidence="1">Oxygen-independent coproporphyrinogen III oxidase</fullName>
    </submittedName>
</protein>
<dbReference type="GO" id="GO:0006779">
    <property type="term" value="P:porphyrin-containing compound biosynthetic process"/>
    <property type="evidence" value="ECO:0007669"/>
    <property type="project" value="TreeGrafter"/>
</dbReference>
<dbReference type="AlphaFoldDB" id="T0Z9K1"/>
<proteinExistence type="predicted"/>
<dbReference type="InterPro" id="IPR034505">
    <property type="entry name" value="Coproporphyrinogen-III_oxidase"/>
</dbReference>
<reference evidence="1" key="1">
    <citation type="submission" date="2013-08" db="EMBL/GenBank/DDBJ databases">
        <authorList>
            <person name="Mendez C."/>
            <person name="Richter M."/>
            <person name="Ferrer M."/>
            <person name="Sanchez J."/>
        </authorList>
    </citation>
    <scope>NUCLEOTIDE SEQUENCE</scope>
</reference>
<evidence type="ECO:0000313" key="1">
    <source>
        <dbReference type="EMBL" id="EQD25824.1"/>
    </source>
</evidence>
<dbReference type="EMBL" id="AUZX01016380">
    <property type="protein sequence ID" value="EQD25824.1"/>
    <property type="molecule type" value="Genomic_DNA"/>
</dbReference>
<reference evidence="1" key="2">
    <citation type="journal article" date="2014" name="ISME J.">
        <title>Microbial stratification in low pH oxic and suboxic macroscopic growths along an acid mine drainage.</title>
        <authorList>
            <person name="Mendez-Garcia C."/>
            <person name="Mesa V."/>
            <person name="Sprenger R.R."/>
            <person name="Richter M."/>
            <person name="Diez M.S."/>
            <person name="Solano J."/>
            <person name="Bargiela R."/>
            <person name="Golyshina O.V."/>
            <person name="Manteca A."/>
            <person name="Ramos J.L."/>
            <person name="Gallego J.R."/>
            <person name="Llorente I."/>
            <person name="Martins Dos Santos V.A."/>
            <person name="Jensen O.N."/>
            <person name="Pelaez A.I."/>
            <person name="Sanchez J."/>
            <person name="Ferrer M."/>
        </authorList>
    </citation>
    <scope>NUCLEOTIDE SEQUENCE</scope>
</reference>
<feature type="non-terminal residue" evidence="1">
    <location>
        <position position="91"/>
    </location>
</feature>
<accession>T0Z9K1</accession>